<evidence type="ECO:0000313" key="4">
    <source>
        <dbReference type="Proteomes" id="UP000254712"/>
    </source>
</evidence>
<dbReference type="EMBL" id="UGXT01000002">
    <property type="protein sequence ID" value="SUH34681.1"/>
    <property type="molecule type" value="Genomic_DNA"/>
</dbReference>
<feature type="domain" description="Glutamate synthase alpha subunit C-terminal" evidence="2">
    <location>
        <begin position="35"/>
        <end position="121"/>
    </location>
</feature>
<dbReference type="InterPro" id="IPR036485">
    <property type="entry name" value="Glu_synth_asu_C_sf"/>
</dbReference>
<dbReference type="SUPFAM" id="SSF69336">
    <property type="entry name" value="Alpha subunit of glutamate synthase, C-terminal domain"/>
    <property type="match status" value="1"/>
</dbReference>
<dbReference type="PANTHER" id="PTHR43100:SF1">
    <property type="entry name" value="GLUTAMATE SYNTHASE [NADPH] SMALL CHAIN"/>
    <property type="match status" value="1"/>
</dbReference>
<organism evidence="3 4">
    <name type="scientific">Salmonella enterica I</name>
    <dbReference type="NCBI Taxonomy" id="59201"/>
    <lineage>
        <taxon>Bacteria</taxon>
        <taxon>Pseudomonadati</taxon>
        <taxon>Pseudomonadota</taxon>
        <taxon>Gammaproteobacteria</taxon>
        <taxon>Enterobacterales</taxon>
        <taxon>Enterobacteriaceae</taxon>
        <taxon>Salmonella</taxon>
    </lineage>
</organism>
<name>A0A379WLV0_SALET</name>
<dbReference type="GO" id="GO:0004355">
    <property type="term" value="F:glutamate synthase (NADPH) activity"/>
    <property type="evidence" value="ECO:0007669"/>
    <property type="project" value="UniProtKB-EC"/>
</dbReference>
<feature type="region of interest" description="Disordered" evidence="1">
    <location>
        <begin position="33"/>
        <end position="53"/>
    </location>
</feature>
<dbReference type="InterPro" id="IPR002489">
    <property type="entry name" value="Glu_synth_asu_C"/>
</dbReference>
<dbReference type="PANTHER" id="PTHR43100">
    <property type="entry name" value="GLUTAMATE SYNTHASE [NADPH] SMALL CHAIN"/>
    <property type="match status" value="1"/>
</dbReference>
<dbReference type="EC" id="1.4.1.13" evidence="3"/>
<feature type="compositionally biased region" description="Polar residues" evidence="1">
    <location>
        <begin position="37"/>
        <end position="50"/>
    </location>
</feature>
<dbReference type="AlphaFoldDB" id="A0A379WLV0"/>
<dbReference type="Gene3D" id="2.160.20.60">
    <property type="entry name" value="Glutamate synthase, alpha subunit, C-terminal domain"/>
    <property type="match status" value="1"/>
</dbReference>
<gene>
    <name evidence="3" type="primary">gltB_1</name>
    <name evidence="3" type="ORF">NCTC8261_00870</name>
</gene>
<protein>
    <submittedName>
        <fullName evidence="3">Glutamate synthase subunit alpha</fullName>
        <ecNumber evidence="3">1.4.1.13</ecNumber>
    </submittedName>
</protein>
<dbReference type="InterPro" id="IPR051394">
    <property type="entry name" value="Glutamate_Synthase"/>
</dbReference>
<proteinExistence type="predicted"/>
<sequence>MLNAQLLQQAKPVCRCAPEQNLLVRHPQHRSFRRASLSATSHRPTATQGLASDPIKAHFSGTAGQSFGVWNAGGVELYLTGDANDYVGKGMAGGLIAIRPPVGSAFLSHKASIIGNTCLYGPPWPSVRGGTRGRTFRRA</sequence>
<keyword evidence="3" id="KW-0560">Oxidoreductase</keyword>
<accession>A0A379WLV0</accession>
<dbReference type="Pfam" id="PF01493">
    <property type="entry name" value="GXGXG"/>
    <property type="match status" value="1"/>
</dbReference>
<dbReference type="Proteomes" id="UP000254712">
    <property type="component" value="Unassembled WGS sequence"/>
</dbReference>
<evidence type="ECO:0000259" key="2">
    <source>
        <dbReference type="Pfam" id="PF01493"/>
    </source>
</evidence>
<evidence type="ECO:0000313" key="3">
    <source>
        <dbReference type="EMBL" id="SUH34681.1"/>
    </source>
</evidence>
<reference evidence="3 4" key="1">
    <citation type="submission" date="2018-06" db="EMBL/GenBank/DDBJ databases">
        <authorList>
            <consortium name="Pathogen Informatics"/>
            <person name="Doyle S."/>
        </authorList>
    </citation>
    <scope>NUCLEOTIDE SEQUENCE [LARGE SCALE GENOMIC DNA]</scope>
    <source>
        <strain evidence="3 4">NCTC8261</strain>
    </source>
</reference>
<evidence type="ECO:0000256" key="1">
    <source>
        <dbReference type="SAM" id="MobiDB-lite"/>
    </source>
</evidence>